<feature type="domain" description="HNH nuclease" evidence="1">
    <location>
        <begin position="114"/>
        <end position="178"/>
    </location>
</feature>
<accession>A0A3A2ZV47</accession>
<dbReference type="STRING" id="2070753.A0A3A2ZV47"/>
<keyword evidence="3" id="KW-1185">Reference proteome</keyword>
<comment type="caution">
    <text evidence="2">The sequence shown here is derived from an EMBL/GenBank/DDBJ whole genome shotgun (WGS) entry which is preliminary data.</text>
</comment>
<dbReference type="AlphaFoldDB" id="A0A3A2ZV47"/>
<protein>
    <recommendedName>
        <fullName evidence="1">HNH nuclease domain-containing protein</fullName>
    </recommendedName>
</protein>
<dbReference type="EMBL" id="MVGC01000268">
    <property type="protein sequence ID" value="RJE20901.1"/>
    <property type="molecule type" value="Genomic_DNA"/>
</dbReference>
<gene>
    <name evidence="2" type="ORF">PHISCL_06769</name>
</gene>
<evidence type="ECO:0000313" key="3">
    <source>
        <dbReference type="Proteomes" id="UP000266188"/>
    </source>
</evidence>
<dbReference type="InterPro" id="IPR003615">
    <property type="entry name" value="HNH_nuc"/>
</dbReference>
<reference evidence="3" key="1">
    <citation type="submission" date="2017-02" db="EMBL/GenBank/DDBJ databases">
        <authorList>
            <person name="Tafer H."/>
            <person name="Lopandic K."/>
        </authorList>
    </citation>
    <scope>NUCLEOTIDE SEQUENCE [LARGE SCALE GENOMIC DNA]</scope>
    <source>
        <strain evidence="3">CBS 366.77</strain>
    </source>
</reference>
<evidence type="ECO:0000259" key="1">
    <source>
        <dbReference type="Pfam" id="PF13391"/>
    </source>
</evidence>
<evidence type="ECO:0000313" key="2">
    <source>
        <dbReference type="EMBL" id="RJE20901.1"/>
    </source>
</evidence>
<sequence length="356" mass="41453">MTSIEQFKAGGGNVDEWLGTEEAKSLNNELQILKLKERKFREQMQRLAAGDATESITLAQRRSYLQLFLSSKRGLDLVSGAGKRDSRDQSNFRQALINAYNATNPDGWEDLLWCPVLSKWLPREYVTASHIFSYKRGQNTMDAIFGQCEEPELFSPKNGLLISKNVEAKFESGLFVIVPDLPEEPTAEMITRWQQDEPREYKLKIIERDSAKLNRPVVDLNITWKELDGKRLEFRNNFRPRSRYLYYHYCLQILRLAYTERFKGEIIRETKLEKPFWGSPGKYVKRNMLLAFVEEVGHKYHEQLLQGAAETGDREVKEEDDLLLLAATRQMDLSRKRQELDGIDIDDEDDEDDEDL</sequence>
<dbReference type="Proteomes" id="UP000266188">
    <property type="component" value="Unassembled WGS sequence"/>
</dbReference>
<proteinExistence type="predicted"/>
<dbReference type="OrthoDB" id="5386595at2759"/>
<dbReference type="Pfam" id="PF13391">
    <property type="entry name" value="HNH_2"/>
    <property type="match status" value="1"/>
</dbReference>
<name>A0A3A2ZV47_9EURO</name>
<organism evidence="2 3">
    <name type="scientific">Aspergillus sclerotialis</name>
    <dbReference type="NCBI Taxonomy" id="2070753"/>
    <lineage>
        <taxon>Eukaryota</taxon>
        <taxon>Fungi</taxon>
        <taxon>Dikarya</taxon>
        <taxon>Ascomycota</taxon>
        <taxon>Pezizomycotina</taxon>
        <taxon>Eurotiomycetes</taxon>
        <taxon>Eurotiomycetidae</taxon>
        <taxon>Eurotiales</taxon>
        <taxon>Aspergillaceae</taxon>
        <taxon>Aspergillus</taxon>
        <taxon>Aspergillus subgen. Polypaecilum</taxon>
    </lineage>
</organism>